<organism evidence="4 5">
    <name type="scientific">Actinokineospora iranica</name>
    <dbReference type="NCBI Taxonomy" id="1271860"/>
    <lineage>
        <taxon>Bacteria</taxon>
        <taxon>Bacillati</taxon>
        <taxon>Actinomycetota</taxon>
        <taxon>Actinomycetes</taxon>
        <taxon>Pseudonocardiales</taxon>
        <taxon>Pseudonocardiaceae</taxon>
        <taxon>Actinokineospora</taxon>
    </lineage>
</organism>
<evidence type="ECO:0000256" key="2">
    <source>
        <dbReference type="SAM" id="Phobius"/>
    </source>
</evidence>
<keyword evidence="2" id="KW-0812">Transmembrane</keyword>
<accession>A0A1G6WL70</accession>
<evidence type="ECO:0000256" key="1">
    <source>
        <dbReference type="SAM" id="MobiDB-lite"/>
    </source>
</evidence>
<dbReference type="RefSeq" id="WP_139190975.1">
    <property type="nucleotide sequence ID" value="NZ_FMZZ01000015.1"/>
</dbReference>
<protein>
    <recommendedName>
        <fullName evidence="6">LPXTG-motif cell wall anchor domain-containing protein</fullName>
    </recommendedName>
</protein>
<feature type="compositionally biased region" description="Low complexity" evidence="1">
    <location>
        <begin position="247"/>
        <end position="263"/>
    </location>
</feature>
<gene>
    <name evidence="4" type="ORF">SAMN05216174_11539</name>
</gene>
<reference evidence="5" key="1">
    <citation type="submission" date="2016-10" db="EMBL/GenBank/DDBJ databases">
        <authorList>
            <person name="Varghese N."/>
            <person name="Submissions S."/>
        </authorList>
    </citation>
    <scope>NUCLEOTIDE SEQUENCE [LARGE SCALE GENOMIC DNA]</scope>
    <source>
        <strain evidence="5">IBRC-M 10403</strain>
    </source>
</reference>
<keyword evidence="5" id="KW-1185">Reference proteome</keyword>
<dbReference type="STRING" id="1271860.SAMN05216174_11539"/>
<evidence type="ECO:0000256" key="3">
    <source>
        <dbReference type="SAM" id="SignalP"/>
    </source>
</evidence>
<feature type="transmembrane region" description="Helical" evidence="2">
    <location>
        <begin position="289"/>
        <end position="309"/>
    </location>
</feature>
<feature type="chain" id="PRO_5038640132" description="LPXTG-motif cell wall anchor domain-containing protein" evidence="3">
    <location>
        <begin position="21"/>
        <end position="323"/>
    </location>
</feature>
<evidence type="ECO:0008006" key="6">
    <source>
        <dbReference type="Google" id="ProtNLM"/>
    </source>
</evidence>
<dbReference type="EMBL" id="FMZZ01000015">
    <property type="protein sequence ID" value="SDD65967.1"/>
    <property type="molecule type" value="Genomic_DNA"/>
</dbReference>
<feature type="compositionally biased region" description="Polar residues" evidence="1">
    <location>
        <begin position="222"/>
        <end position="236"/>
    </location>
</feature>
<evidence type="ECO:0000313" key="4">
    <source>
        <dbReference type="EMBL" id="SDD65967.1"/>
    </source>
</evidence>
<proteinExistence type="predicted"/>
<keyword evidence="2" id="KW-0472">Membrane</keyword>
<keyword evidence="2" id="KW-1133">Transmembrane helix</keyword>
<name>A0A1G6WL70_9PSEU</name>
<dbReference type="OrthoDB" id="3696270at2"/>
<keyword evidence="3" id="KW-0732">Signal</keyword>
<evidence type="ECO:0000313" key="5">
    <source>
        <dbReference type="Proteomes" id="UP000199501"/>
    </source>
</evidence>
<feature type="region of interest" description="Disordered" evidence="1">
    <location>
        <begin position="208"/>
        <end position="263"/>
    </location>
</feature>
<feature type="signal peptide" evidence="3">
    <location>
        <begin position="1"/>
        <end position="20"/>
    </location>
</feature>
<dbReference type="AlphaFoldDB" id="A0A1G6WL70"/>
<dbReference type="Proteomes" id="UP000199501">
    <property type="component" value="Unassembled WGS sequence"/>
</dbReference>
<dbReference type="NCBIfam" id="NF040603">
    <property type="entry name" value="choice_anch_P"/>
    <property type="match status" value="1"/>
</dbReference>
<sequence length="323" mass="31647">MRRTRMLALAGGLAGTASLAAVLTAPLAVAEGTLTGSAFAVSVDAALLKDLVSVDVDPLPKATYPAGQEKSVVKIDAEKSLGLAGHAKLLNAASEAKGGVLKSESSIADVNILDLIKAKLITADCVSDGKTTTGKSSLAEVEVAGVKIDAAVTAEIKVSDLVTVLVNEQIVEGNKLTVNALHVKVGGAVKNVAQADVILSQATCTGPGAVVTPPEDGEKPPVSSTNPGTPGESTAPSKPGDNGGNEPSPSAPASSWPATSASVSTTPAAAAGVSPAGNSGDLAETGVSAIVPLSIGGIVLLAGGGAAVWMTRRKRAATAGAGE</sequence>